<dbReference type="EMBL" id="KI546116">
    <property type="protein sequence ID" value="EST44384.1"/>
    <property type="molecule type" value="Genomic_DNA"/>
</dbReference>
<accession>V6LUA2</accession>
<protein>
    <submittedName>
        <fullName evidence="2">Uncharacterized protein</fullName>
    </submittedName>
</protein>
<keyword evidence="1" id="KW-0812">Transmembrane</keyword>
<keyword evidence="1" id="KW-0472">Membrane</keyword>
<sequence>MYIYLLAVYSVVSTMDCYTQRSQLNLFSDHLEIQLNRESGVLCDFPTGVLVQLQFPDSSLNIGQIFTGFSYNKTISLKINCGTKCAAYDDVISSTVVIDSPQLTTVFSIGSVLNIRKKLNSITPGVHLTVEGDQSCIVIDQANIGKDLTERKAILKIHSDREGKSEFDKGVEKFDSKTTSYCFTATSEIPYVDMAILMLTGLQNGIHISQNYTTSDIVIVKQPNIFTGLTTTIFSSYMALEFQRNKGELDKFMLAADFSKANFIIKMVIKDTHHYISGKINENIFKSDGNMVCAVTENEEDCLFILTQMQRIQLTDRYIIFYFQIGDQLIIQQVGVFKPSCFSGLDILIFSKTIEFQFQMTSSKCVLEQTNLYTFKVGYFNIPEDFSSGITLFKDTYDFSLLYNSSMNKIINNISNNEFAIIEPLRDHKYVVIYVYNEDDDFQDQIVSNSVEQSLRSTYIMFSSLSVICSSIFCVIMFVVSIIPKRIHVTHKIKIINPDEI</sequence>
<keyword evidence="4" id="KW-1185">Reference proteome</keyword>
<dbReference type="Proteomes" id="UP000018208">
    <property type="component" value="Unassembled WGS sequence"/>
</dbReference>
<gene>
    <name evidence="2" type="ORF">SS50377_15687</name>
    <name evidence="3" type="ORF">SS50377_21840</name>
</gene>
<name>V6LUA2_9EUKA</name>
<feature type="transmembrane region" description="Helical" evidence="1">
    <location>
        <begin position="459"/>
        <end position="483"/>
    </location>
</feature>
<organism evidence="2">
    <name type="scientific">Spironucleus salmonicida</name>
    <dbReference type="NCBI Taxonomy" id="348837"/>
    <lineage>
        <taxon>Eukaryota</taxon>
        <taxon>Metamonada</taxon>
        <taxon>Diplomonadida</taxon>
        <taxon>Hexamitidae</taxon>
        <taxon>Hexamitinae</taxon>
        <taxon>Spironucleus</taxon>
    </lineage>
</organism>
<reference evidence="3" key="2">
    <citation type="submission" date="2020-12" db="EMBL/GenBank/DDBJ databases">
        <title>New Spironucleus salmonicida genome in near-complete chromosomes.</title>
        <authorList>
            <person name="Xu F."/>
            <person name="Kurt Z."/>
            <person name="Jimenez-Gonzalez A."/>
            <person name="Astvaldsson A."/>
            <person name="Andersson J.O."/>
            <person name="Svard S.G."/>
        </authorList>
    </citation>
    <scope>NUCLEOTIDE SEQUENCE</scope>
    <source>
        <strain evidence="3">ATCC 50377</strain>
    </source>
</reference>
<evidence type="ECO:0000256" key="1">
    <source>
        <dbReference type="SAM" id="Phobius"/>
    </source>
</evidence>
<dbReference type="AlphaFoldDB" id="V6LUA2"/>
<dbReference type="VEuPathDB" id="GiardiaDB:SS50377_21840"/>
<dbReference type="EMBL" id="AUWU02000002">
    <property type="protein sequence ID" value="KAH0576277.1"/>
    <property type="molecule type" value="Genomic_DNA"/>
</dbReference>
<keyword evidence="1" id="KW-1133">Transmembrane helix</keyword>
<proteinExistence type="predicted"/>
<evidence type="ECO:0000313" key="3">
    <source>
        <dbReference type="EMBL" id="KAH0576277.1"/>
    </source>
</evidence>
<evidence type="ECO:0000313" key="4">
    <source>
        <dbReference type="Proteomes" id="UP000018208"/>
    </source>
</evidence>
<evidence type="ECO:0000313" key="2">
    <source>
        <dbReference type="EMBL" id="EST44384.1"/>
    </source>
</evidence>
<reference evidence="2 3" key="1">
    <citation type="journal article" date="2014" name="PLoS Genet.">
        <title>The Genome of Spironucleus salmonicida Highlights a Fish Pathogen Adapted to Fluctuating Environments.</title>
        <authorList>
            <person name="Xu F."/>
            <person name="Jerlstrom-Hultqvist J."/>
            <person name="Einarsson E."/>
            <person name="Astvaldsson A."/>
            <person name="Svard S.G."/>
            <person name="Andersson J.O."/>
        </authorList>
    </citation>
    <scope>NUCLEOTIDE SEQUENCE</scope>
    <source>
        <strain evidence="3">ATCC 50377</strain>
    </source>
</reference>